<dbReference type="VEuPathDB" id="VectorBase:MDOA000980"/>
<evidence type="ECO:0000313" key="2">
    <source>
        <dbReference type="EnsemblMetazoa" id="MDOA000980-PA"/>
    </source>
</evidence>
<feature type="transmembrane region" description="Helical" evidence="1">
    <location>
        <begin position="151"/>
        <end position="169"/>
    </location>
</feature>
<dbReference type="GeneID" id="101892512"/>
<dbReference type="VEuPathDB" id="VectorBase:MDOMA2_019782"/>
<dbReference type="Proteomes" id="UP001652621">
    <property type="component" value="Unplaced"/>
</dbReference>
<feature type="transmembrane region" description="Helical" evidence="1">
    <location>
        <begin position="344"/>
        <end position="364"/>
    </location>
</feature>
<keyword evidence="1" id="KW-0472">Membrane</keyword>
<dbReference type="AlphaFoldDB" id="A0A1I8M3U6"/>
<sequence>MYFFCDFLIFGCLFVSGFHYGYYCKYAYAYDNLWNHWFSLVGIILCLILAVGWCLRKYKKKKYLFENFYVIFYGLICSIISAVFLLSENVDISFYFIFASMVIIYLPCYNYISLRVGANGCRPARIALGNAMYFAGLTSGFAIFDELQPKVAGWAVFAISLTFVIGIIVNESLHQCRCQDYKSSCDLVFNLLNEEKLVFAERKSITALFVGRDDYCFKRNIQWLVVGLAAIIVAERCFFFSWSYLELMQSATRGYTRGSELLYLPYLLYAGGCCLGSLLMLRYKPKLIYLMFGLIKITISAAILGVYSDGHTEDCFLFLCFYYLSLGVYSSIGLQMLVEATPFLYTELALGVAFCMEIGLMELLKFEALNEDYWSRMWIMTTVTICLTAICIPLIQMYLPKSLGLIEIRNRLLGIQRQPVKSYENRLWKNNFYLQMEIPTNAVSFALEKNRVFHQYPGPEETKTKF</sequence>
<feature type="transmembrane region" description="Helical" evidence="1">
    <location>
        <begin position="7"/>
        <end position="28"/>
    </location>
</feature>
<keyword evidence="1" id="KW-1133">Transmembrane helix</keyword>
<feature type="transmembrane region" description="Helical" evidence="1">
    <location>
        <begin position="262"/>
        <end position="281"/>
    </location>
</feature>
<keyword evidence="1" id="KW-0812">Transmembrane</keyword>
<keyword evidence="3" id="KW-1185">Reference proteome</keyword>
<protein>
    <submittedName>
        <fullName evidence="4">Uncharacterized protein LOC101892512</fullName>
    </submittedName>
</protein>
<feature type="transmembrane region" description="Helical" evidence="1">
    <location>
        <begin position="34"/>
        <end position="55"/>
    </location>
</feature>
<dbReference type="eggNOG" id="ENOG502T94P">
    <property type="taxonomic scope" value="Eukaryota"/>
</dbReference>
<accession>A0A1I8M3U6</accession>
<dbReference type="RefSeq" id="XP_005186706.1">
    <property type="nucleotide sequence ID" value="XM_005186649.3"/>
</dbReference>
<feature type="transmembrane region" description="Helical" evidence="1">
    <location>
        <begin position="316"/>
        <end position="337"/>
    </location>
</feature>
<reference evidence="2" key="1">
    <citation type="submission" date="2020-05" db="UniProtKB">
        <authorList>
            <consortium name="EnsemblMetazoa"/>
        </authorList>
    </citation>
    <scope>IDENTIFICATION</scope>
    <source>
        <strain evidence="2">Aabys</strain>
    </source>
</reference>
<feature type="transmembrane region" description="Helical" evidence="1">
    <location>
        <begin position="67"/>
        <end position="86"/>
    </location>
</feature>
<evidence type="ECO:0000313" key="4">
    <source>
        <dbReference type="RefSeq" id="XP_005186706.1"/>
    </source>
</evidence>
<evidence type="ECO:0000313" key="3">
    <source>
        <dbReference type="Proteomes" id="UP001652621"/>
    </source>
</evidence>
<dbReference type="EnsemblMetazoa" id="MDOA000980-RA">
    <property type="protein sequence ID" value="MDOA000980-PA"/>
    <property type="gene ID" value="MDOA000980"/>
</dbReference>
<gene>
    <name evidence="2" type="primary">101892512</name>
    <name evidence="4" type="synonym">LOC101892512</name>
</gene>
<dbReference type="KEGG" id="mde:101892512"/>
<name>A0A1I8M3U6_MUSDO</name>
<organism evidence="2">
    <name type="scientific">Musca domestica</name>
    <name type="common">House fly</name>
    <dbReference type="NCBI Taxonomy" id="7370"/>
    <lineage>
        <taxon>Eukaryota</taxon>
        <taxon>Metazoa</taxon>
        <taxon>Ecdysozoa</taxon>
        <taxon>Arthropoda</taxon>
        <taxon>Hexapoda</taxon>
        <taxon>Insecta</taxon>
        <taxon>Pterygota</taxon>
        <taxon>Neoptera</taxon>
        <taxon>Endopterygota</taxon>
        <taxon>Diptera</taxon>
        <taxon>Brachycera</taxon>
        <taxon>Muscomorpha</taxon>
        <taxon>Muscoidea</taxon>
        <taxon>Muscidae</taxon>
        <taxon>Musca</taxon>
    </lineage>
</organism>
<evidence type="ECO:0000256" key="1">
    <source>
        <dbReference type="SAM" id="Phobius"/>
    </source>
</evidence>
<feature type="transmembrane region" description="Helical" evidence="1">
    <location>
        <begin position="92"/>
        <end position="112"/>
    </location>
</feature>
<feature type="transmembrane region" description="Helical" evidence="1">
    <location>
        <begin position="288"/>
        <end position="310"/>
    </location>
</feature>
<proteinExistence type="predicted"/>
<feature type="transmembrane region" description="Helical" evidence="1">
    <location>
        <begin position="221"/>
        <end position="242"/>
    </location>
</feature>
<dbReference type="OrthoDB" id="7916595at2759"/>
<feature type="transmembrane region" description="Helical" evidence="1">
    <location>
        <begin position="376"/>
        <end position="399"/>
    </location>
</feature>
<reference evidence="4" key="2">
    <citation type="submission" date="2025-04" db="UniProtKB">
        <authorList>
            <consortium name="RefSeq"/>
        </authorList>
    </citation>
    <scope>IDENTIFICATION</scope>
    <source>
        <strain evidence="4">Aabys</strain>
    </source>
</reference>
<feature type="transmembrane region" description="Helical" evidence="1">
    <location>
        <begin position="124"/>
        <end position="145"/>
    </location>
</feature>